<keyword evidence="1" id="KW-0646">Protease inhibitor</keyword>
<dbReference type="CDD" id="cd00042">
    <property type="entry name" value="CY"/>
    <property type="match status" value="1"/>
</dbReference>
<name>A0AAE2CFD1_9LAMI</name>
<reference evidence="5" key="2">
    <citation type="journal article" date="2024" name="Plant">
        <title>Genomic evolution and insights into agronomic trait innovations of Sesamum species.</title>
        <authorList>
            <person name="Miao H."/>
            <person name="Wang L."/>
            <person name="Qu L."/>
            <person name="Liu H."/>
            <person name="Sun Y."/>
            <person name="Le M."/>
            <person name="Wang Q."/>
            <person name="Wei S."/>
            <person name="Zheng Y."/>
            <person name="Lin W."/>
            <person name="Duan Y."/>
            <person name="Cao H."/>
            <person name="Xiong S."/>
            <person name="Wang X."/>
            <person name="Wei L."/>
            <person name="Li C."/>
            <person name="Ma Q."/>
            <person name="Ju M."/>
            <person name="Zhao R."/>
            <person name="Li G."/>
            <person name="Mu C."/>
            <person name="Tian Q."/>
            <person name="Mei H."/>
            <person name="Zhang T."/>
            <person name="Gao T."/>
            <person name="Zhang H."/>
        </authorList>
    </citation>
    <scope>NUCLEOTIDE SEQUENCE</scope>
    <source>
        <strain evidence="5">3651</strain>
    </source>
</reference>
<organism evidence="5 6">
    <name type="scientific">Sesamum alatum</name>
    <dbReference type="NCBI Taxonomy" id="300844"/>
    <lineage>
        <taxon>Eukaryota</taxon>
        <taxon>Viridiplantae</taxon>
        <taxon>Streptophyta</taxon>
        <taxon>Embryophyta</taxon>
        <taxon>Tracheophyta</taxon>
        <taxon>Spermatophyta</taxon>
        <taxon>Magnoliopsida</taxon>
        <taxon>eudicotyledons</taxon>
        <taxon>Gunneridae</taxon>
        <taxon>Pentapetalae</taxon>
        <taxon>asterids</taxon>
        <taxon>lamiids</taxon>
        <taxon>Lamiales</taxon>
        <taxon>Pedaliaceae</taxon>
        <taxon>Sesamum</taxon>
    </lineage>
</organism>
<sequence length="133" mass="14760">MAKHTKLVIPLLLLLVLPFFVMAAGIRGKVGGRTRVKNVKENQEIQELGRYCVREYNRQLQLKANGSTALVFSQVVEAETQVISGIKYYLKISAATRDGAPARTFEAVVVVKPWVHSKELLNFAPSPPPKSTK</sequence>
<protein>
    <submittedName>
        <fullName evidence="5">Cysteine proteinase inhibitor B</fullName>
    </submittedName>
</protein>
<evidence type="ECO:0000256" key="3">
    <source>
        <dbReference type="SAM" id="SignalP"/>
    </source>
</evidence>
<dbReference type="Gene3D" id="3.10.450.10">
    <property type="match status" value="1"/>
</dbReference>
<gene>
    <name evidence="5" type="ORF">Salat_2420700</name>
</gene>
<evidence type="ECO:0000256" key="2">
    <source>
        <dbReference type="ARBA" id="ARBA00022704"/>
    </source>
</evidence>
<feature type="chain" id="PRO_5042045970" evidence="3">
    <location>
        <begin position="24"/>
        <end position="133"/>
    </location>
</feature>
<dbReference type="GO" id="GO:0004869">
    <property type="term" value="F:cysteine-type endopeptidase inhibitor activity"/>
    <property type="evidence" value="ECO:0007669"/>
    <property type="project" value="UniProtKB-KW"/>
</dbReference>
<dbReference type="PANTHER" id="PTHR47373">
    <property type="entry name" value="CYSTEINE PROTEINASE INHIBITOR 2"/>
    <property type="match status" value="1"/>
</dbReference>
<dbReference type="EMBL" id="JACGWO010000009">
    <property type="protein sequence ID" value="KAK4420078.1"/>
    <property type="molecule type" value="Genomic_DNA"/>
</dbReference>
<dbReference type="InterPro" id="IPR000010">
    <property type="entry name" value="Cystatin_dom"/>
</dbReference>
<proteinExistence type="predicted"/>
<dbReference type="AlphaFoldDB" id="A0AAE2CFD1"/>
<comment type="caution">
    <text evidence="5">The sequence shown here is derived from an EMBL/GenBank/DDBJ whole genome shotgun (WGS) entry which is preliminary data.</text>
</comment>
<keyword evidence="2" id="KW-0789">Thiol protease inhibitor</keyword>
<dbReference type="SUPFAM" id="SSF54403">
    <property type="entry name" value="Cystatin/monellin"/>
    <property type="match status" value="1"/>
</dbReference>
<evidence type="ECO:0000313" key="6">
    <source>
        <dbReference type="Proteomes" id="UP001293254"/>
    </source>
</evidence>
<dbReference type="Pfam" id="PF16845">
    <property type="entry name" value="SQAPI"/>
    <property type="match status" value="1"/>
</dbReference>
<accession>A0AAE2CFD1</accession>
<dbReference type="InterPro" id="IPR046350">
    <property type="entry name" value="Cystatin_sf"/>
</dbReference>
<evidence type="ECO:0000256" key="1">
    <source>
        <dbReference type="ARBA" id="ARBA00022690"/>
    </source>
</evidence>
<dbReference type="Proteomes" id="UP001293254">
    <property type="component" value="Unassembled WGS sequence"/>
</dbReference>
<evidence type="ECO:0000259" key="4">
    <source>
        <dbReference type="SMART" id="SM00043"/>
    </source>
</evidence>
<reference evidence="5" key="1">
    <citation type="submission" date="2020-06" db="EMBL/GenBank/DDBJ databases">
        <authorList>
            <person name="Li T."/>
            <person name="Hu X."/>
            <person name="Zhang T."/>
            <person name="Song X."/>
            <person name="Zhang H."/>
            <person name="Dai N."/>
            <person name="Sheng W."/>
            <person name="Hou X."/>
            <person name="Wei L."/>
        </authorList>
    </citation>
    <scope>NUCLEOTIDE SEQUENCE</scope>
    <source>
        <strain evidence="5">3651</strain>
        <tissue evidence="5">Leaf</tissue>
    </source>
</reference>
<keyword evidence="3" id="KW-0732">Signal</keyword>
<evidence type="ECO:0000313" key="5">
    <source>
        <dbReference type="EMBL" id="KAK4420078.1"/>
    </source>
</evidence>
<feature type="signal peptide" evidence="3">
    <location>
        <begin position="1"/>
        <end position="23"/>
    </location>
</feature>
<keyword evidence="6" id="KW-1185">Reference proteome</keyword>
<feature type="domain" description="Cystatin" evidence="4">
    <location>
        <begin position="28"/>
        <end position="126"/>
    </location>
</feature>
<dbReference type="PANTHER" id="PTHR47373:SF1">
    <property type="entry name" value="CYSTEINE PROTEINASE INHIBITOR 2"/>
    <property type="match status" value="1"/>
</dbReference>
<dbReference type="SMART" id="SM00043">
    <property type="entry name" value="CY"/>
    <property type="match status" value="1"/>
</dbReference>